<dbReference type="InterPro" id="IPR011990">
    <property type="entry name" value="TPR-like_helical_dom_sf"/>
</dbReference>
<dbReference type="SUPFAM" id="SSF48452">
    <property type="entry name" value="TPR-like"/>
    <property type="match status" value="1"/>
</dbReference>
<dbReference type="Proteomes" id="UP000509418">
    <property type="component" value="Chromosome"/>
</dbReference>
<evidence type="ECO:0000313" key="2">
    <source>
        <dbReference type="Proteomes" id="UP000509418"/>
    </source>
</evidence>
<gene>
    <name evidence="1" type="ORF">HUT05_45000</name>
</gene>
<accession>A0A7H8TKL9</accession>
<dbReference type="InterPro" id="IPR001387">
    <property type="entry name" value="Cro/C1-type_HTH"/>
</dbReference>
<dbReference type="AlphaFoldDB" id="A0A7H8TKL9"/>
<proteinExistence type="predicted"/>
<evidence type="ECO:0000313" key="1">
    <source>
        <dbReference type="EMBL" id="QKZ23894.1"/>
    </source>
</evidence>
<organism evidence="1 2">
    <name type="scientific">Streptomyces chartreusis</name>
    <dbReference type="NCBI Taxonomy" id="1969"/>
    <lineage>
        <taxon>Bacteria</taxon>
        <taxon>Bacillati</taxon>
        <taxon>Actinomycetota</taxon>
        <taxon>Actinomycetes</taxon>
        <taxon>Kitasatosporales</taxon>
        <taxon>Streptomycetaceae</taxon>
        <taxon>Streptomyces</taxon>
    </lineage>
</organism>
<name>A0A7H8TKL9_STRCX</name>
<sequence>MAEKTHPLAQARLACGMTGVDLAREICRAAARRGLRSGATKQRVYKWETQGVTPDADSQTYIAEALGVPASAVDPRAWPNWLPGVGGRVIPLGPGSPAPALREAMRTTMERTSRRTFLTTISSSALVGLATTWASTDAQALVGDPAPGGTAVGEELVALLEETSARLTVQATEQRQHTAPLIDALLNTVTNLVEDGRYNQPVKLRLHALASTLSQTVGWHRFDLGQHTEASQYWIAGLHAAHGGGDRDVGAALLGDLAYQAAWRDDPRTAVNILERALSGARHPAARSLLHLRLARSLAAQGEQRATFRALAAAESLLDASSGEPMPSWCSWLSAADLAVDSGQALLDLGDTRRAHQLIREGKKLLPPSRDKTRGVFLAYEARSHLDLREPEQAAAAAREALQVAERIGAPRCVNLVRDLAPAFRAYPEVYGVGALLDRVAV</sequence>
<reference evidence="1 2" key="1">
    <citation type="submission" date="2020-06" db="EMBL/GenBank/DDBJ databases">
        <title>Genome mining for natural products.</title>
        <authorList>
            <person name="Zhang B."/>
            <person name="Shi J."/>
            <person name="Ge H."/>
        </authorList>
    </citation>
    <scope>NUCLEOTIDE SEQUENCE [LARGE SCALE GENOMIC DNA]</scope>
    <source>
        <strain evidence="1 2">NA02069</strain>
    </source>
</reference>
<dbReference type="Gene3D" id="1.25.40.10">
    <property type="entry name" value="Tetratricopeptide repeat domain"/>
    <property type="match status" value="1"/>
</dbReference>
<dbReference type="CDD" id="cd00093">
    <property type="entry name" value="HTH_XRE"/>
    <property type="match status" value="1"/>
</dbReference>
<keyword evidence="2" id="KW-1185">Reference proteome</keyword>
<dbReference type="EMBL" id="CP056041">
    <property type="protein sequence ID" value="QKZ23894.1"/>
    <property type="molecule type" value="Genomic_DNA"/>
</dbReference>
<protein>
    <submittedName>
        <fullName evidence="1">Helix-turn-helix transcriptional regulator</fullName>
    </submittedName>
</protein>